<dbReference type="InterPro" id="IPR013087">
    <property type="entry name" value="Znf_C2H2_type"/>
</dbReference>
<dbReference type="InterPro" id="IPR003604">
    <property type="entry name" value="Matrin/U1-like-C_Znf_C2H2"/>
</dbReference>
<keyword evidence="2" id="KW-0175">Coiled coil</keyword>
<feature type="domain" description="C2H2-type" evidence="4">
    <location>
        <begin position="618"/>
        <end position="645"/>
    </location>
</feature>
<gene>
    <name evidence="5" type="ORF">NXF25_003047</name>
</gene>
<feature type="region of interest" description="Disordered" evidence="3">
    <location>
        <begin position="362"/>
        <end position="382"/>
    </location>
</feature>
<comment type="caution">
    <text evidence="5">The sequence shown here is derived from an EMBL/GenBank/DDBJ whole genome shotgun (WGS) entry which is preliminary data.</text>
</comment>
<dbReference type="PANTHER" id="PTHR15577:SF2">
    <property type="entry name" value="ZINC FINGER PROTEIN 318"/>
    <property type="match status" value="1"/>
</dbReference>
<feature type="coiled-coil region" evidence="2">
    <location>
        <begin position="671"/>
        <end position="703"/>
    </location>
</feature>
<feature type="compositionally biased region" description="Basic residues" evidence="3">
    <location>
        <begin position="120"/>
        <end position="158"/>
    </location>
</feature>
<dbReference type="AlphaFoldDB" id="A0AAW1CCT4"/>
<name>A0AAW1CCT4_CROAD</name>
<feature type="compositionally biased region" description="Basic residues" evidence="3">
    <location>
        <begin position="166"/>
        <end position="200"/>
    </location>
</feature>
<protein>
    <submittedName>
        <fullName evidence="5">Zinc finger protein</fullName>
    </submittedName>
</protein>
<dbReference type="SMART" id="SM00451">
    <property type="entry name" value="ZnF_U1"/>
    <property type="match status" value="2"/>
</dbReference>
<organism evidence="5 6">
    <name type="scientific">Crotalus adamanteus</name>
    <name type="common">Eastern diamondback rattlesnake</name>
    <dbReference type="NCBI Taxonomy" id="8729"/>
    <lineage>
        <taxon>Eukaryota</taxon>
        <taxon>Metazoa</taxon>
        <taxon>Chordata</taxon>
        <taxon>Craniata</taxon>
        <taxon>Vertebrata</taxon>
        <taxon>Euteleostomi</taxon>
        <taxon>Lepidosauria</taxon>
        <taxon>Squamata</taxon>
        <taxon>Bifurcata</taxon>
        <taxon>Unidentata</taxon>
        <taxon>Episquamata</taxon>
        <taxon>Toxicofera</taxon>
        <taxon>Serpentes</taxon>
        <taxon>Colubroidea</taxon>
        <taxon>Viperidae</taxon>
        <taxon>Crotalinae</taxon>
        <taxon>Crotalus</taxon>
    </lineage>
</organism>
<dbReference type="PROSITE" id="PS00028">
    <property type="entry name" value="ZINC_FINGER_C2H2_1"/>
    <property type="match status" value="1"/>
</dbReference>
<reference evidence="5 6" key="1">
    <citation type="journal article" date="2024" name="Proc. Natl. Acad. Sci. U.S.A.">
        <title>The genetic regulatory architecture and epigenomic basis for age-related changes in rattlesnake venom.</title>
        <authorList>
            <person name="Hogan M.P."/>
            <person name="Holding M.L."/>
            <person name="Nystrom G.S."/>
            <person name="Colston T.J."/>
            <person name="Bartlett D.A."/>
            <person name="Mason A.J."/>
            <person name="Ellsworth S.A."/>
            <person name="Rautsaw R.M."/>
            <person name="Lawrence K.C."/>
            <person name="Strickland J.L."/>
            <person name="He B."/>
            <person name="Fraser P."/>
            <person name="Margres M.J."/>
            <person name="Gilbert D.M."/>
            <person name="Gibbs H.L."/>
            <person name="Parkinson C.L."/>
            <person name="Rokyta D.R."/>
        </authorList>
    </citation>
    <scope>NUCLEOTIDE SEQUENCE [LARGE SCALE GENOMIC DNA]</scope>
    <source>
        <strain evidence="5">DRR0105</strain>
    </source>
</reference>
<dbReference type="GO" id="GO:0045893">
    <property type="term" value="P:positive regulation of DNA-templated transcription"/>
    <property type="evidence" value="ECO:0007669"/>
    <property type="project" value="TreeGrafter"/>
</dbReference>
<dbReference type="GO" id="GO:0005654">
    <property type="term" value="C:nucleoplasm"/>
    <property type="evidence" value="ECO:0007669"/>
    <property type="project" value="TreeGrafter"/>
</dbReference>
<accession>A0AAW1CCT4</accession>
<evidence type="ECO:0000313" key="5">
    <source>
        <dbReference type="EMBL" id="KAK9411872.1"/>
    </source>
</evidence>
<feature type="region of interest" description="Disordered" evidence="3">
    <location>
        <begin position="38"/>
        <end position="60"/>
    </location>
</feature>
<evidence type="ECO:0000256" key="3">
    <source>
        <dbReference type="SAM" id="MobiDB-lite"/>
    </source>
</evidence>
<dbReference type="GO" id="GO:0045892">
    <property type="term" value="P:negative regulation of DNA-templated transcription"/>
    <property type="evidence" value="ECO:0007669"/>
    <property type="project" value="TreeGrafter"/>
</dbReference>
<dbReference type="InterPro" id="IPR055309">
    <property type="entry name" value="Znf318-like"/>
</dbReference>
<feature type="compositionally biased region" description="Basic and acidic residues" evidence="3">
    <location>
        <begin position="768"/>
        <end position="795"/>
    </location>
</feature>
<dbReference type="GO" id="GO:0008270">
    <property type="term" value="F:zinc ion binding"/>
    <property type="evidence" value="ECO:0007669"/>
    <property type="project" value="UniProtKB-KW"/>
</dbReference>
<feature type="compositionally biased region" description="Basic and acidic residues" evidence="3">
    <location>
        <begin position="740"/>
        <end position="758"/>
    </location>
</feature>
<evidence type="ECO:0000259" key="4">
    <source>
        <dbReference type="PROSITE" id="PS50157"/>
    </source>
</evidence>
<dbReference type="EMBL" id="JAOTOJ010000001">
    <property type="protein sequence ID" value="KAK9411872.1"/>
    <property type="molecule type" value="Genomic_DNA"/>
</dbReference>
<feature type="compositionally biased region" description="Basic and acidic residues" evidence="3">
    <location>
        <begin position="487"/>
        <end position="520"/>
    </location>
</feature>
<feature type="region of interest" description="Disordered" evidence="3">
    <location>
        <begin position="82"/>
        <end position="223"/>
    </location>
</feature>
<feature type="region of interest" description="Disordered" evidence="3">
    <location>
        <begin position="487"/>
        <end position="533"/>
    </location>
</feature>
<keyword evidence="6" id="KW-1185">Reference proteome</keyword>
<dbReference type="GO" id="GO:0003676">
    <property type="term" value="F:nucleic acid binding"/>
    <property type="evidence" value="ECO:0007669"/>
    <property type="project" value="InterPro"/>
</dbReference>
<keyword evidence="1" id="KW-0863">Zinc-finger</keyword>
<dbReference type="PANTHER" id="PTHR15577">
    <property type="entry name" value="ZINC FINGER CONTAINING PROTEIN"/>
    <property type="match status" value="1"/>
</dbReference>
<keyword evidence="1" id="KW-0479">Metal-binding</keyword>
<dbReference type="Proteomes" id="UP001474421">
    <property type="component" value="Unassembled WGS sequence"/>
</dbReference>
<dbReference type="SMART" id="SM00355">
    <property type="entry name" value="ZnF_C2H2"/>
    <property type="match status" value="2"/>
</dbReference>
<proteinExistence type="predicted"/>
<evidence type="ECO:0000256" key="2">
    <source>
        <dbReference type="SAM" id="Coils"/>
    </source>
</evidence>
<dbReference type="InterPro" id="IPR036236">
    <property type="entry name" value="Znf_C2H2_sf"/>
</dbReference>
<dbReference type="SUPFAM" id="SSF57667">
    <property type="entry name" value="beta-beta-alpha zinc fingers"/>
    <property type="match status" value="1"/>
</dbReference>
<feature type="region of interest" description="Disordered" evidence="3">
    <location>
        <begin position="740"/>
        <end position="795"/>
    </location>
</feature>
<feature type="compositionally biased region" description="Low complexity" evidence="3">
    <location>
        <begin position="96"/>
        <end position="119"/>
    </location>
</feature>
<keyword evidence="1" id="KW-0862">Zinc</keyword>
<sequence length="819" mass="93906">MASVSPIAQARSRGPFFTRRALFSRHLERTHAESFRTLAPGAHARSARGDQARKGRKKERGARGLGGLLCRRCLCMMYRPGCGRSNMISSSRPKDSSSSGSRCSRSGASTTPTTGSARGRSPRRSRSPSPRGRRHRSPSSGRSSRRSPSPRRSSRRHSPGQCSRSPGRRSRSPGRHSRSPGRHSRSPGRHSRSPGRRSRSQHSESSVEQNLRITVGNDRYGIDTPERKRLCDRLGSPVDSLSDVDRDDLADGPIFSRSLLHRRSLERYPSQPQYLYRPDEAPAMPKKSILKKRVDDHSVQPEVFSCSSSSIKEPPLLSNPSSLPQRSSVAPFSLEVENFLKQFNKSAVAESTIASYSKVHPQFSQPSLRGSKERISDEKNRASRKQKVIEEIEKLKAEQEARQKKLHYLRAELNRLSKQQGELLRKKRREKDGHKDPLLIEVNRLQDNIVKEITQLKMNADAAEKKQSELDKVAQILGINIFEKSRKLSSESKDSSENARIQEKTSDLVKESKTNSDRFRGKSPKPMESSSQPLQRTSIYDYYDTGNHWCKDCNTTCGTMFDFFTHMHNKKHRQTLDPYNRPWAAKTQIETKQEVTKRIDKIPVPAKGSEFLIPVTGYYCQLCSEFFGDQISAEQHVKSHLHNEKYKKHVDENPLYEERRNLDHQAGLSVIQETERRLRRKLCEKQKEEKDEKTTKIAKKEETKNIKELGDGNNEYEISKKKEIPNGEKCGIKLKLKKDDKEIEKKEDRKEESEKESKLTTFGKFSWRKSERDEKNQGKDVAVSKEESPEESKDKESALLYCRYLQDHHCHYLYHSHHP</sequence>
<feature type="compositionally biased region" description="Polar residues" evidence="3">
    <location>
        <begin position="203"/>
        <end position="212"/>
    </location>
</feature>
<dbReference type="PROSITE" id="PS50157">
    <property type="entry name" value="ZINC_FINGER_C2H2_2"/>
    <property type="match status" value="1"/>
</dbReference>
<evidence type="ECO:0000256" key="1">
    <source>
        <dbReference type="PROSITE-ProRule" id="PRU00042"/>
    </source>
</evidence>
<feature type="compositionally biased region" description="Basic and acidic residues" evidence="3">
    <location>
        <begin position="370"/>
        <end position="382"/>
    </location>
</feature>
<evidence type="ECO:0000313" key="6">
    <source>
        <dbReference type="Proteomes" id="UP001474421"/>
    </source>
</evidence>